<evidence type="ECO:0000313" key="2">
    <source>
        <dbReference type="Proteomes" id="UP000237105"/>
    </source>
</evidence>
<comment type="caution">
    <text evidence="1">The sequence shown here is derived from an EMBL/GenBank/DDBJ whole genome shotgun (WGS) entry which is preliminary data.</text>
</comment>
<keyword evidence="2" id="KW-1185">Reference proteome</keyword>
<name>A0A2P5BHZ5_PARAD</name>
<sequence length="218" mass="24398">MYVTSGFGEYEVTHPSGPTPAVFVFKNPWIAPHVNSKPLTHHTAATFCNQLAHETTETFSTGLDDPESFKTAIEGCIGVFHIAPFAGDTGQINSQYSNMTLCFNSKCRLHFDGSNRTEAIFMESYVISKTLTKRAVLLEFSEKHGMEVCCFILGLCAVLLRKLIQKAINCHVSQQRSSCSLDLTSITELKKLSLMQFNAVKKRVICCNYWFLAFSLYV</sequence>
<dbReference type="Proteomes" id="UP000237105">
    <property type="component" value="Unassembled WGS sequence"/>
</dbReference>
<reference evidence="2" key="1">
    <citation type="submission" date="2016-06" db="EMBL/GenBank/DDBJ databases">
        <title>Parallel loss of symbiosis genes in relatives of nitrogen-fixing non-legume Parasponia.</title>
        <authorList>
            <person name="Van Velzen R."/>
            <person name="Holmer R."/>
            <person name="Bu F."/>
            <person name="Rutten L."/>
            <person name="Van Zeijl A."/>
            <person name="Liu W."/>
            <person name="Santuari L."/>
            <person name="Cao Q."/>
            <person name="Sharma T."/>
            <person name="Shen D."/>
            <person name="Roswanjaya Y."/>
            <person name="Wardhani T."/>
            <person name="Kalhor M.S."/>
            <person name="Jansen J."/>
            <person name="Van den Hoogen J."/>
            <person name="Gungor B."/>
            <person name="Hartog M."/>
            <person name="Hontelez J."/>
            <person name="Verver J."/>
            <person name="Yang W.-C."/>
            <person name="Schijlen E."/>
            <person name="Repin R."/>
            <person name="Schilthuizen M."/>
            <person name="Schranz E."/>
            <person name="Heidstra R."/>
            <person name="Miyata K."/>
            <person name="Fedorova E."/>
            <person name="Kohlen W."/>
            <person name="Bisseling T."/>
            <person name="Smit S."/>
            <person name="Geurts R."/>
        </authorList>
    </citation>
    <scope>NUCLEOTIDE SEQUENCE [LARGE SCALE GENOMIC DNA]</scope>
    <source>
        <strain evidence="2">cv. WU1-14</strain>
    </source>
</reference>
<evidence type="ECO:0000313" key="1">
    <source>
        <dbReference type="EMBL" id="PON48386.1"/>
    </source>
</evidence>
<organism evidence="1 2">
    <name type="scientific">Parasponia andersonii</name>
    <name type="common">Sponia andersonii</name>
    <dbReference type="NCBI Taxonomy" id="3476"/>
    <lineage>
        <taxon>Eukaryota</taxon>
        <taxon>Viridiplantae</taxon>
        <taxon>Streptophyta</taxon>
        <taxon>Embryophyta</taxon>
        <taxon>Tracheophyta</taxon>
        <taxon>Spermatophyta</taxon>
        <taxon>Magnoliopsida</taxon>
        <taxon>eudicotyledons</taxon>
        <taxon>Gunneridae</taxon>
        <taxon>Pentapetalae</taxon>
        <taxon>rosids</taxon>
        <taxon>fabids</taxon>
        <taxon>Rosales</taxon>
        <taxon>Cannabaceae</taxon>
        <taxon>Parasponia</taxon>
    </lineage>
</organism>
<gene>
    <name evidence="1" type="ORF">PanWU01x14_237810</name>
</gene>
<dbReference type="EMBL" id="JXTB01000278">
    <property type="protein sequence ID" value="PON48386.1"/>
    <property type="molecule type" value="Genomic_DNA"/>
</dbReference>
<protein>
    <submittedName>
        <fullName evidence="1">Uncharacterized protein</fullName>
    </submittedName>
</protein>
<accession>A0A2P5BHZ5</accession>
<dbReference type="AlphaFoldDB" id="A0A2P5BHZ5"/>
<proteinExistence type="predicted"/>
<dbReference type="OrthoDB" id="2735536at2759"/>
<dbReference type="STRING" id="3476.A0A2P5BHZ5"/>